<dbReference type="Pfam" id="PF16110">
    <property type="entry name" value="DUF4828"/>
    <property type="match status" value="1"/>
</dbReference>
<dbReference type="InterPro" id="IPR032254">
    <property type="entry name" value="DUF4828"/>
</dbReference>
<evidence type="ECO:0000313" key="1">
    <source>
        <dbReference type="EMBL" id="WCG22749.1"/>
    </source>
</evidence>
<dbReference type="AlphaFoldDB" id="A0AAE9XEC0"/>
<protein>
    <submittedName>
        <fullName evidence="1">DUF4828 domain-containing protein</fullName>
    </submittedName>
</protein>
<organism evidence="1 2">
    <name type="scientific">Vagococcus lutrae</name>
    <dbReference type="NCBI Taxonomy" id="81947"/>
    <lineage>
        <taxon>Bacteria</taxon>
        <taxon>Bacillati</taxon>
        <taxon>Bacillota</taxon>
        <taxon>Bacilli</taxon>
        <taxon>Lactobacillales</taxon>
        <taxon>Enterococcaceae</taxon>
        <taxon>Vagococcus</taxon>
    </lineage>
</organism>
<gene>
    <name evidence="1" type="ORF">PML95_00330</name>
</gene>
<name>A0AAE9XEC0_9ENTE</name>
<reference evidence="1" key="1">
    <citation type="submission" date="2023-01" db="EMBL/GenBank/DDBJ databases">
        <title>Oxazolidinone resistance genes in florfenicol resistant enterococci from beef cattle and veal calves at slaughter.</title>
        <authorList>
            <person name="Biggel M."/>
        </authorList>
    </citation>
    <scope>NUCLEOTIDE SEQUENCE</scope>
    <source>
        <strain evidence="1">K204-1</strain>
    </source>
</reference>
<sequence>MHSIILVEILLFLGLVISLFVIAADIVHQQKRQSPYNFATCQHFIGTWQYLDPKRQQLFEFCLTDSHELILNGTPLEVTIVLISPSLFIFKDPYGFTLKIHYHSSEECYLYDEANERYYPLKKLTH</sequence>
<evidence type="ECO:0000313" key="2">
    <source>
        <dbReference type="Proteomes" id="UP001179600"/>
    </source>
</evidence>
<dbReference type="RefSeq" id="WP_170167724.1">
    <property type="nucleotide sequence ID" value="NZ_CP116507.1"/>
</dbReference>
<dbReference type="EMBL" id="CP116507">
    <property type="protein sequence ID" value="WCG22749.1"/>
    <property type="molecule type" value="Genomic_DNA"/>
</dbReference>
<dbReference type="Proteomes" id="UP001179600">
    <property type="component" value="Chromosome"/>
</dbReference>
<accession>A0AAE9XEC0</accession>
<proteinExistence type="predicted"/>